<dbReference type="Proteomes" id="UP000722791">
    <property type="component" value="Unassembled WGS sequence"/>
</dbReference>
<proteinExistence type="predicted"/>
<dbReference type="AlphaFoldDB" id="A0A8J4GW84"/>
<reference evidence="1" key="1">
    <citation type="journal article" date="2021" name="Proc. Natl. Acad. Sci. U.S.A.">
        <title>Three genomes in the algal genus Volvox reveal the fate of a haploid sex-determining region after a transition to homothallism.</title>
        <authorList>
            <person name="Yamamoto K."/>
            <person name="Hamaji T."/>
            <person name="Kawai-Toyooka H."/>
            <person name="Matsuzaki R."/>
            <person name="Takahashi F."/>
            <person name="Nishimura Y."/>
            <person name="Kawachi M."/>
            <person name="Noguchi H."/>
            <person name="Minakuchi Y."/>
            <person name="Umen J.G."/>
            <person name="Toyoda A."/>
            <person name="Nozaki H."/>
        </authorList>
    </citation>
    <scope>NUCLEOTIDE SEQUENCE</scope>
    <source>
        <strain evidence="1">NIES-3785</strain>
    </source>
</reference>
<feature type="non-terminal residue" evidence="1">
    <location>
        <position position="1"/>
    </location>
</feature>
<gene>
    <name evidence="1" type="ORF">Vretimale_17577</name>
</gene>
<evidence type="ECO:0000313" key="1">
    <source>
        <dbReference type="EMBL" id="GIM14766.1"/>
    </source>
</evidence>
<organism evidence="1 2">
    <name type="scientific">Volvox reticuliferus</name>
    <dbReference type="NCBI Taxonomy" id="1737510"/>
    <lineage>
        <taxon>Eukaryota</taxon>
        <taxon>Viridiplantae</taxon>
        <taxon>Chlorophyta</taxon>
        <taxon>core chlorophytes</taxon>
        <taxon>Chlorophyceae</taxon>
        <taxon>CS clade</taxon>
        <taxon>Chlamydomonadales</taxon>
        <taxon>Volvocaceae</taxon>
        <taxon>Volvox</taxon>
    </lineage>
</organism>
<protein>
    <recommendedName>
        <fullName evidence="3">TIR domain-containing protein</fullName>
    </recommendedName>
</protein>
<dbReference type="EMBL" id="BNCQ01000059">
    <property type="protein sequence ID" value="GIM14766.1"/>
    <property type="molecule type" value="Genomic_DNA"/>
</dbReference>
<evidence type="ECO:0008006" key="3">
    <source>
        <dbReference type="Google" id="ProtNLM"/>
    </source>
</evidence>
<comment type="caution">
    <text evidence="1">The sequence shown here is derived from an EMBL/GenBank/DDBJ whole genome shotgun (WGS) entry which is preliminary data.</text>
</comment>
<name>A0A8J4GW84_9CHLO</name>
<accession>A0A8J4GW84</accession>
<evidence type="ECO:0000313" key="2">
    <source>
        <dbReference type="Proteomes" id="UP000722791"/>
    </source>
</evidence>
<sequence length="367" mass="40583">LEVACRTFVATASPPCGVQLQFEVTRTFGYIRFLLYCILVFAGPTEQLLNNAFEGALKNWEIGPFAAWIGKTKIFNDLDLQWDFAISLPNQHLTRPVGTDAAATVLRPTKRQQAGSNGDSSPFANVHGQPVTEELEEDIPVEEQWSLIVWLKPGERGTTVDMRRFTAVVDKMANPAFTKSVDGSWDIFLSHYQVGSCPTLWPINSLTTFFMSDVLPVLRGPFLVVAHVCTQGNAGNTVMSLKALLESASPGLRCWLDKDEDATEAGMRRGVAGSRYYLLFLTQGVLTRPFVQLEAREALALGKPVILVHETDPRFGAAPGFNDYVSEAPPDLRQVFSLANSIPWYREEDFRAVSIKKILQAAGRTAI</sequence>